<dbReference type="Gene3D" id="3.40.50.300">
    <property type="entry name" value="P-loop containing nucleotide triphosphate hydrolases"/>
    <property type="match status" value="1"/>
</dbReference>
<dbReference type="InterPro" id="IPR046461">
    <property type="entry name" value="TerL_ATPase"/>
</dbReference>
<accession>A0AAW5LJA5</accession>
<evidence type="ECO:0000259" key="1">
    <source>
        <dbReference type="Pfam" id="PF03354"/>
    </source>
</evidence>
<feature type="domain" description="Terminase large subunit-like ATPase" evidence="1">
    <location>
        <begin position="72"/>
        <end position="250"/>
    </location>
</feature>
<reference evidence="3" key="1">
    <citation type="submission" date="2022-07" db="EMBL/GenBank/DDBJ databases">
        <title>Bacterial species isolated from the porcine tonsil microbiota.</title>
        <authorList>
            <person name="Oliveira I.M.F."/>
        </authorList>
    </citation>
    <scope>NUCLEOTIDE SEQUENCE</scope>
    <source>
        <strain evidence="3">8QC2O2</strain>
    </source>
</reference>
<dbReference type="InterPro" id="IPR027417">
    <property type="entry name" value="P-loop_NTPase"/>
</dbReference>
<dbReference type="AlphaFoldDB" id="A0AAW5LJA5"/>
<organism evidence="3 4">
    <name type="scientific">Mammaliicoccus sciuri</name>
    <name type="common">Staphylococcus sciuri</name>
    <dbReference type="NCBI Taxonomy" id="1296"/>
    <lineage>
        <taxon>Bacteria</taxon>
        <taxon>Bacillati</taxon>
        <taxon>Bacillota</taxon>
        <taxon>Bacilli</taxon>
        <taxon>Bacillales</taxon>
        <taxon>Staphylococcaceae</taxon>
        <taxon>Mammaliicoccus</taxon>
    </lineage>
</organism>
<evidence type="ECO:0000313" key="4">
    <source>
        <dbReference type="Proteomes" id="UP001204068"/>
    </source>
</evidence>
<dbReference type="Gene3D" id="3.30.420.240">
    <property type="match status" value="1"/>
</dbReference>
<dbReference type="Pfam" id="PF20441">
    <property type="entry name" value="TerL_nuclease"/>
    <property type="match status" value="1"/>
</dbReference>
<evidence type="ECO:0000259" key="2">
    <source>
        <dbReference type="Pfam" id="PF20441"/>
    </source>
</evidence>
<dbReference type="GO" id="GO:0004519">
    <property type="term" value="F:endonuclease activity"/>
    <property type="evidence" value="ECO:0007669"/>
    <property type="project" value="InterPro"/>
</dbReference>
<dbReference type="PANTHER" id="PTHR41287:SF1">
    <property type="entry name" value="PROTEIN YMFN"/>
    <property type="match status" value="1"/>
</dbReference>
<name>A0AAW5LJA5_MAMSC</name>
<protein>
    <submittedName>
        <fullName evidence="3">Terminase large subunit</fullName>
    </submittedName>
</protein>
<dbReference type="EMBL" id="JANILD010000001">
    <property type="protein sequence ID" value="MCQ9302690.1"/>
    <property type="molecule type" value="Genomic_DNA"/>
</dbReference>
<dbReference type="PANTHER" id="PTHR41287">
    <property type="match status" value="1"/>
</dbReference>
<feature type="domain" description="Terminase large subunit-like endonuclease" evidence="2">
    <location>
        <begin position="258"/>
        <end position="549"/>
    </location>
</feature>
<gene>
    <name evidence="3" type="ORF">NQ032_03530</name>
</gene>
<dbReference type="Pfam" id="PF03354">
    <property type="entry name" value="TerL_ATPase"/>
    <property type="match status" value="1"/>
</dbReference>
<dbReference type="Proteomes" id="UP001204068">
    <property type="component" value="Unassembled WGS sequence"/>
</dbReference>
<sequence length="566" mass="65050">MMDRTTDYAKKVVNGEILASKKNIQAAERHLRDMNLKVLNYHFDVEKANKVIDFIEVLPVPKTMKEMKLKQFQCFIIGSLFGWVDDFGNRRYTEAYISMARKNGKTLLLAGIAMHDLILGQEPKYERMIGIVSNTQNQATKAWGDAHTQLKALREKSSIVKDMTKLKPSVYELINNDDRSVIKAFSREADNLEGEQISTGIIDEAHLLKDAKVYEGIKRGQTLLKNPSLYFISTAGTNLNVPFFDEYQYVTKVLNGDIVNDNYFIFCAEQDNEKEIHEPDTWIKSNPLIEDEEQGEIIKSNLAKEVKKGLEKNELNSLYVKSFNLWRQASEDTFIAFNDWDECKTEAELDIKGREVYVGVDLSRSDDLTAISFVYPTDNKKYFVDSHVFVGTKNGIERKIQQDKINYHKLVDMGMATITSAESGIIDPEQLYYWLKDYIEEYQLDVKAICYDSWESSYFVTKMEKETDYPLVEVPQDYKNMSPALKQFKLDVLEKRILHNGNPNLNLAINNAIAKPDNNNNIILSKKINRNKIDALVALVTAFTQARNHAFTSDMQDYILSDDFGF</sequence>
<evidence type="ECO:0000313" key="3">
    <source>
        <dbReference type="EMBL" id="MCQ9302690.1"/>
    </source>
</evidence>
<dbReference type="InterPro" id="IPR046462">
    <property type="entry name" value="TerL_nuclease"/>
</dbReference>
<comment type="caution">
    <text evidence="3">The sequence shown here is derived from an EMBL/GenBank/DDBJ whole genome shotgun (WGS) entry which is preliminary data.</text>
</comment>
<dbReference type="InterPro" id="IPR005021">
    <property type="entry name" value="Terminase_largesu-like"/>
</dbReference>
<dbReference type="RefSeq" id="WP_152291808.1">
    <property type="nucleotide sequence ID" value="NZ_CP041879.1"/>
</dbReference>
<proteinExistence type="predicted"/>